<feature type="compositionally biased region" description="Basic and acidic residues" evidence="1">
    <location>
        <begin position="285"/>
        <end position="300"/>
    </location>
</feature>
<gene>
    <name evidence="2" type="ORF">BHQ18_17015</name>
</gene>
<name>A0A1E3RGE1_MYCFV</name>
<reference evidence="3" key="1">
    <citation type="submission" date="2016-09" db="EMBL/GenBank/DDBJ databases">
        <authorList>
            <person name="Greninger A.L."/>
            <person name="Jerome K.R."/>
            <person name="Mcnair B."/>
            <person name="Wallis C."/>
            <person name="Fang F."/>
        </authorList>
    </citation>
    <scope>NUCLEOTIDE SEQUENCE [LARGE SCALE GENOMIC DNA]</scope>
    <source>
        <strain evidence="3">M6</strain>
    </source>
</reference>
<dbReference type="Proteomes" id="UP000094053">
    <property type="component" value="Unassembled WGS sequence"/>
</dbReference>
<organism evidence="2 3">
    <name type="scientific">Mycolicibacterium flavescens</name>
    <name type="common">Mycobacterium flavescens</name>
    <dbReference type="NCBI Taxonomy" id="1776"/>
    <lineage>
        <taxon>Bacteria</taxon>
        <taxon>Bacillati</taxon>
        <taxon>Actinomycetota</taxon>
        <taxon>Actinomycetes</taxon>
        <taxon>Mycobacteriales</taxon>
        <taxon>Mycobacteriaceae</taxon>
        <taxon>Mycolicibacterium</taxon>
    </lineage>
</organism>
<protein>
    <recommendedName>
        <fullName evidence="4">Secreted protein</fullName>
    </recommendedName>
</protein>
<comment type="caution">
    <text evidence="2">The sequence shown here is derived from an EMBL/GenBank/DDBJ whole genome shotgun (WGS) entry which is preliminary data.</text>
</comment>
<dbReference type="RefSeq" id="WP_069414809.1">
    <property type="nucleotide sequence ID" value="NZ_JACKUL010000020.1"/>
</dbReference>
<dbReference type="AlphaFoldDB" id="A0A1E3RGE1"/>
<keyword evidence="3" id="KW-1185">Reference proteome</keyword>
<proteinExistence type="predicted"/>
<evidence type="ECO:0008006" key="4">
    <source>
        <dbReference type="Google" id="ProtNLM"/>
    </source>
</evidence>
<evidence type="ECO:0000313" key="2">
    <source>
        <dbReference type="EMBL" id="ODQ88928.1"/>
    </source>
</evidence>
<dbReference type="EMBL" id="MIHA01000012">
    <property type="protein sequence ID" value="ODQ88928.1"/>
    <property type="molecule type" value="Genomic_DNA"/>
</dbReference>
<feature type="region of interest" description="Disordered" evidence="1">
    <location>
        <begin position="276"/>
        <end position="300"/>
    </location>
</feature>
<sequence>MSTTARITSFVAALAVVFAVSVWVGRSYGPAPVAAGHSHPPSASAAASPGGLQVTQSGYTLDLMQPLQSARGNAPFQFRILGPDGAPVEHFTETHEKLMHFIVVRNDLAVFEHLHPHLDEDGVWRVPIDFRRAGDYRVYADFVPAGGPALTLGANVHVAGDYRPRPLPAPAETSVVDDYTVTLSGVAPAGAETTLTLSVQRGRTPVDDLQPYLGAYGHLVAVRAADLGYLHVHPVGARSGPTIEFRTAFPSAGDYRLFLDFAHRDTVRTAAFTVSVPAGPTQSPDHPDGHRDGSGDGHGH</sequence>
<evidence type="ECO:0000313" key="3">
    <source>
        <dbReference type="Proteomes" id="UP000094053"/>
    </source>
</evidence>
<dbReference type="STRING" id="1776.BHQ18_17015"/>
<evidence type="ECO:0000256" key="1">
    <source>
        <dbReference type="SAM" id="MobiDB-lite"/>
    </source>
</evidence>
<accession>A0A1E3RGE1</accession>